<dbReference type="PANTHER" id="PTHR32251:SF17">
    <property type="entry name" value="STEROID 5-ALPHA REDUCTASE C-TERMINAL DOMAIN-CONTAINING PROTEIN"/>
    <property type="match status" value="1"/>
</dbReference>
<feature type="transmembrane region" description="Helical" evidence="1">
    <location>
        <begin position="137"/>
        <end position="155"/>
    </location>
</feature>
<dbReference type="RefSeq" id="WP_075134876.1">
    <property type="nucleotide sequence ID" value="NZ_MSIF01000011.1"/>
</dbReference>
<accession>A0A7Z0WKG1</accession>
<proteinExistence type="predicted"/>
<dbReference type="Proteomes" id="UP000185696">
    <property type="component" value="Unassembled WGS sequence"/>
</dbReference>
<sequence length="262" mass="28579">MPAQLTNVLVTVGVVAVFLAAVFAVSVRRDRHDLIDVAWGVGFALVAVTTFVLSAGHGDAPTRVLLTSLTVVWGVRLAVHIGLRNRGRPEDRRYVEIRSRARGNPDRHLARVVYLPQGAVMLLVSLPVQFGQYGPGAPGWLLALGGAVWLVGFTVETVGDLQLRRFAADPANRGRVLDSGLWRYTRHPNYFGDAAVWWGLYLLACGTWPGAATLPAPVVMTFVLARGTGKPLTERHLSRSRPGYADYVRRTSGFVPLPPRRG</sequence>
<dbReference type="Gene3D" id="1.20.120.1630">
    <property type="match status" value="1"/>
</dbReference>
<protein>
    <recommendedName>
        <fullName evidence="4">Steroid 5-alpha reductase family enzyme</fullName>
    </recommendedName>
</protein>
<keyword evidence="1" id="KW-0472">Membrane</keyword>
<dbReference type="OrthoDB" id="9779233at2"/>
<dbReference type="InterPro" id="IPR010721">
    <property type="entry name" value="UstE-like"/>
</dbReference>
<keyword evidence="1" id="KW-1133">Transmembrane helix</keyword>
<dbReference type="GO" id="GO:0016020">
    <property type="term" value="C:membrane"/>
    <property type="evidence" value="ECO:0007669"/>
    <property type="project" value="TreeGrafter"/>
</dbReference>
<feature type="transmembrane region" description="Helical" evidence="1">
    <location>
        <begin position="6"/>
        <end position="25"/>
    </location>
</feature>
<reference evidence="2 3" key="1">
    <citation type="submission" date="2016-12" db="EMBL/GenBank/DDBJ databases">
        <title>The draft genome sequence of Actinophytocola xinjiangensis.</title>
        <authorList>
            <person name="Wang W."/>
            <person name="Yuan L."/>
        </authorList>
    </citation>
    <scope>NUCLEOTIDE SEQUENCE [LARGE SCALE GENOMIC DNA]</scope>
    <source>
        <strain evidence="2 3">CGMCC 4.4663</strain>
    </source>
</reference>
<feature type="transmembrane region" description="Helical" evidence="1">
    <location>
        <begin position="112"/>
        <end position="131"/>
    </location>
</feature>
<dbReference type="Pfam" id="PF06966">
    <property type="entry name" value="DUF1295"/>
    <property type="match status" value="1"/>
</dbReference>
<evidence type="ECO:0000313" key="2">
    <source>
        <dbReference type="EMBL" id="OLF08721.1"/>
    </source>
</evidence>
<evidence type="ECO:0000313" key="3">
    <source>
        <dbReference type="Proteomes" id="UP000185696"/>
    </source>
</evidence>
<feature type="transmembrane region" description="Helical" evidence="1">
    <location>
        <begin position="64"/>
        <end position="83"/>
    </location>
</feature>
<keyword evidence="1" id="KW-0812">Transmembrane</keyword>
<dbReference type="PANTHER" id="PTHR32251">
    <property type="entry name" value="3-OXO-5-ALPHA-STEROID 4-DEHYDROGENASE"/>
    <property type="match status" value="1"/>
</dbReference>
<dbReference type="AlphaFoldDB" id="A0A7Z0WKG1"/>
<evidence type="ECO:0008006" key="4">
    <source>
        <dbReference type="Google" id="ProtNLM"/>
    </source>
</evidence>
<dbReference type="EMBL" id="MSIF01000011">
    <property type="protein sequence ID" value="OLF08721.1"/>
    <property type="molecule type" value="Genomic_DNA"/>
</dbReference>
<comment type="caution">
    <text evidence="2">The sequence shown here is derived from an EMBL/GenBank/DDBJ whole genome shotgun (WGS) entry which is preliminary data.</text>
</comment>
<keyword evidence="3" id="KW-1185">Reference proteome</keyword>
<gene>
    <name evidence="2" type="ORF">BLA60_22155</name>
</gene>
<feature type="transmembrane region" description="Helical" evidence="1">
    <location>
        <begin position="37"/>
        <end position="58"/>
    </location>
</feature>
<organism evidence="2 3">
    <name type="scientific">Actinophytocola xinjiangensis</name>
    <dbReference type="NCBI Taxonomy" id="485602"/>
    <lineage>
        <taxon>Bacteria</taxon>
        <taxon>Bacillati</taxon>
        <taxon>Actinomycetota</taxon>
        <taxon>Actinomycetes</taxon>
        <taxon>Pseudonocardiales</taxon>
        <taxon>Pseudonocardiaceae</taxon>
    </lineage>
</organism>
<dbReference type="PROSITE" id="PS50244">
    <property type="entry name" value="S5A_REDUCTASE"/>
    <property type="match status" value="1"/>
</dbReference>
<name>A0A7Z0WKG1_9PSEU</name>
<evidence type="ECO:0000256" key="1">
    <source>
        <dbReference type="SAM" id="Phobius"/>
    </source>
</evidence>